<name>A0A914ULI0_9BILA</name>
<evidence type="ECO:0000313" key="2">
    <source>
        <dbReference type="WBParaSite" id="PSAMB.scaffold106size78906.g2138.t1"/>
    </source>
</evidence>
<dbReference type="AlphaFoldDB" id="A0A914ULI0"/>
<organism evidence="1 2">
    <name type="scientific">Plectus sambesii</name>
    <dbReference type="NCBI Taxonomy" id="2011161"/>
    <lineage>
        <taxon>Eukaryota</taxon>
        <taxon>Metazoa</taxon>
        <taxon>Ecdysozoa</taxon>
        <taxon>Nematoda</taxon>
        <taxon>Chromadorea</taxon>
        <taxon>Plectida</taxon>
        <taxon>Plectina</taxon>
        <taxon>Plectoidea</taxon>
        <taxon>Plectidae</taxon>
        <taxon>Plectus</taxon>
    </lineage>
</organism>
<dbReference type="WBParaSite" id="PSAMB.scaffold106size78906.g2138.t1">
    <property type="protein sequence ID" value="PSAMB.scaffold106size78906.g2138.t1"/>
    <property type="gene ID" value="PSAMB.scaffold106size78906.g2138"/>
</dbReference>
<dbReference type="Proteomes" id="UP000887566">
    <property type="component" value="Unplaced"/>
</dbReference>
<protein>
    <submittedName>
        <fullName evidence="2">Uncharacterized protein</fullName>
    </submittedName>
</protein>
<reference evidence="2" key="1">
    <citation type="submission" date="2022-11" db="UniProtKB">
        <authorList>
            <consortium name="WormBaseParasite"/>
        </authorList>
    </citation>
    <scope>IDENTIFICATION</scope>
</reference>
<accession>A0A914ULI0</accession>
<sequence length="139" mass="15599">MSLVCPLCRRPTVFGSFGALQVHFDTNHSRRSEETTQSSRPPVRELEAQIEQVLSRQLRRKADTSYFDRWTAHSSLAVLQQPAQQKVDYRCNVDAIPSVHTFAHNVLLPLNADARGITATFNSDTKHLLVVIPTVVSSD</sequence>
<evidence type="ECO:0000313" key="1">
    <source>
        <dbReference type="Proteomes" id="UP000887566"/>
    </source>
</evidence>
<keyword evidence="1" id="KW-1185">Reference proteome</keyword>
<proteinExistence type="predicted"/>